<gene>
    <name evidence="1" type="ORF">DCO61_00260</name>
    <name evidence="2" type="ORF">LS64_000905</name>
</gene>
<dbReference type="Proteomes" id="UP000029714">
    <property type="component" value="Unassembled WGS sequence"/>
</dbReference>
<dbReference type="Proteomes" id="UP000477070">
    <property type="component" value="Unassembled WGS sequence"/>
</dbReference>
<evidence type="ECO:0000313" key="3">
    <source>
        <dbReference type="Proteomes" id="UP000029714"/>
    </source>
</evidence>
<reference evidence="2" key="3">
    <citation type="submission" date="2018-04" db="EMBL/GenBank/DDBJ databases">
        <authorList>
            <person name="Sheh A."/>
            <person name="Shen Z."/>
            <person name="Mannion A.J."/>
            <person name="Fox J.G."/>
        </authorList>
    </citation>
    <scope>NUCLEOTIDE SEQUENCE</scope>
    <source>
        <strain evidence="2">MIT 97-6194</strain>
    </source>
</reference>
<organism evidence="2 3">
    <name type="scientific">Helicobacter saguini</name>
    <dbReference type="NCBI Taxonomy" id="1548018"/>
    <lineage>
        <taxon>Bacteria</taxon>
        <taxon>Pseudomonadati</taxon>
        <taxon>Campylobacterota</taxon>
        <taxon>Epsilonproteobacteria</taxon>
        <taxon>Campylobacterales</taxon>
        <taxon>Helicobacteraceae</taxon>
        <taxon>Helicobacter</taxon>
    </lineage>
</organism>
<dbReference type="EMBL" id="JRMP02000001">
    <property type="protein sequence ID" value="TLD95952.1"/>
    <property type="molecule type" value="Genomic_DNA"/>
</dbReference>
<dbReference type="RefSeq" id="WP_034569269.1">
    <property type="nucleotide sequence ID" value="NZ_JRMP02000001.1"/>
</dbReference>
<dbReference type="EMBL" id="QBIU01000001">
    <property type="protein sequence ID" value="MWV68503.1"/>
    <property type="molecule type" value="Genomic_DNA"/>
</dbReference>
<proteinExistence type="predicted"/>
<dbReference type="AlphaFoldDB" id="A0A347VQS6"/>
<protein>
    <submittedName>
        <fullName evidence="2">Uncharacterized protein</fullName>
    </submittedName>
</protein>
<reference evidence="1 4" key="4">
    <citation type="submission" date="2019-12" db="EMBL/GenBank/DDBJ databases">
        <title>Multi-Generational Helicobacter saguini Isolates.</title>
        <authorList>
            <person name="Mannion A."/>
            <person name="Shen Z."/>
            <person name="Fox J.G."/>
        </authorList>
    </citation>
    <scope>NUCLEOTIDE SEQUENCE [LARGE SCALE GENOMIC DNA]</scope>
    <source>
        <strain evidence="1">16-048</strain>
        <strain evidence="4">16-048 (F4)</strain>
    </source>
</reference>
<reference evidence="2 3" key="1">
    <citation type="journal article" date="2014" name="Genome Announc.">
        <title>Draft genome sequences of eight enterohepatic helicobacter species isolated from both laboratory and wild rodents.</title>
        <authorList>
            <person name="Sheh A."/>
            <person name="Shen Z."/>
            <person name="Fox J.G."/>
        </authorList>
    </citation>
    <scope>NUCLEOTIDE SEQUENCE [LARGE SCALE GENOMIC DNA]</scope>
    <source>
        <strain evidence="2 3">MIT 97-6194</strain>
    </source>
</reference>
<sequence>MFALALEYFYGLDGAPETFINKLKQKGKVMSGGGNVEPELSDDYISLDGGAEELYNFKLIKHDKKIIVQFARLYIALQQVKLLIRK</sequence>
<evidence type="ECO:0000313" key="2">
    <source>
        <dbReference type="EMBL" id="TLD95952.1"/>
    </source>
</evidence>
<reference evidence="2 3" key="2">
    <citation type="journal article" date="2016" name="Infect. Immun.">
        <title>Helicobacter saguini, a Novel Helicobacter Isolated from Cotton-Top Tamarins with Ulcerative Colitis, Has Proinflammatory Properties and Induces Typhlocolitis and Dysplasia in Gnotobiotic IL-10-/- Mice.</title>
        <authorList>
            <person name="Shen Z."/>
            <person name="Mannion A."/>
            <person name="Whary M.T."/>
            <person name="Muthupalani S."/>
            <person name="Sheh A."/>
            <person name="Feng Y."/>
            <person name="Gong G."/>
            <person name="Vandamme P."/>
            <person name="Holcombe H.R."/>
            <person name="Paster B.J."/>
            <person name="Fox J.G."/>
        </authorList>
    </citation>
    <scope>NUCLEOTIDE SEQUENCE [LARGE SCALE GENOMIC DNA]</scope>
    <source>
        <strain evidence="2 3">MIT 97-6194</strain>
    </source>
</reference>
<comment type="caution">
    <text evidence="2">The sequence shown here is derived from an EMBL/GenBank/DDBJ whole genome shotgun (WGS) entry which is preliminary data.</text>
</comment>
<evidence type="ECO:0000313" key="1">
    <source>
        <dbReference type="EMBL" id="MWV68503.1"/>
    </source>
</evidence>
<accession>A0A347VQS6</accession>
<keyword evidence="3" id="KW-1185">Reference proteome</keyword>
<dbReference type="STRING" id="1548018.LS64_00730"/>
<evidence type="ECO:0000313" key="4">
    <source>
        <dbReference type="Proteomes" id="UP000477070"/>
    </source>
</evidence>
<name>A0A347VQS6_9HELI</name>